<dbReference type="SMART" id="SM01322">
    <property type="entry name" value="YaeQ"/>
    <property type="match status" value="1"/>
</dbReference>
<accession>A0A6C0U676</accession>
<dbReference type="PANTHER" id="PTHR38784">
    <property type="entry name" value="SUCROSE PHOSPHORYLASE"/>
    <property type="match status" value="1"/>
</dbReference>
<dbReference type="InterPro" id="IPR011335">
    <property type="entry name" value="Restrct_endonuc-II-like"/>
</dbReference>
<protein>
    <submittedName>
        <fullName evidence="1">YaeQ family protein</fullName>
    </submittedName>
</protein>
<dbReference type="PANTHER" id="PTHR38784:SF1">
    <property type="entry name" value="SUCROSE PHOSPHORYLASE"/>
    <property type="match status" value="1"/>
</dbReference>
<dbReference type="Pfam" id="PF07152">
    <property type="entry name" value="YaeQ"/>
    <property type="match status" value="1"/>
</dbReference>
<dbReference type="Proteomes" id="UP000477680">
    <property type="component" value="Chromosome"/>
</dbReference>
<dbReference type="InterPro" id="IPR038590">
    <property type="entry name" value="YaeQ_sf"/>
</dbReference>
<evidence type="ECO:0000313" key="1">
    <source>
        <dbReference type="EMBL" id="QIB65925.1"/>
    </source>
</evidence>
<evidence type="ECO:0000313" key="2">
    <source>
        <dbReference type="Proteomes" id="UP000477680"/>
    </source>
</evidence>
<dbReference type="PIRSF" id="PIRSF011484">
    <property type="entry name" value="YaeQ"/>
    <property type="match status" value="1"/>
</dbReference>
<dbReference type="KEGG" id="kim:G3T16_11340"/>
<dbReference type="AlphaFoldDB" id="A0A6C0U676"/>
<dbReference type="Gene3D" id="3.10.640.10">
    <property type="entry name" value="Restriction endonuclease-like alpha-beta roll domain"/>
    <property type="match status" value="1"/>
</dbReference>
<dbReference type="SUPFAM" id="SSF52980">
    <property type="entry name" value="Restriction endonuclease-like"/>
    <property type="match status" value="1"/>
</dbReference>
<dbReference type="RefSeq" id="WP_163495363.1">
    <property type="nucleotide sequence ID" value="NZ_CP048711.1"/>
</dbReference>
<keyword evidence="2" id="KW-1185">Reference proteome</keyword>
<dbReference type="InterPro" id="IPR009822">
    <property type="entry name" value="YaeQ"/>
</dbReference>
<sequence>MALKSTIFKLDLNVADLDRQFYQDFALTLARHPSETDERMMLRVLAFALHAGPGLEFGRGLSNDEEPGLWRRDLTGAIETWIELGTPDPDRLRKACSRARQVILYSYGDRAVPVWWDKHGPALTRFAHLEVWQVADSACKALAALARPGMSLQCTITEGEAWFSGDQGSANVKPAALKTVVSGGHQQG</sequence>
<organism evidence="1 2">
    <name type="scientific">Kineobactrum salinum</name>
    <dbReference type="NCBI Taxonomy" id="2708301"/>
    <lineage>
        <taxon>Bacteria</taxon>
        <taxon>Pseudomonadati</taxon>
        <taxon>Pseudomonadota</taxon>
        <taxon>Gammaproteobacteria</taxon>
        <taxon>Cellvibrionales</taxon>
        <taxon>Halieaceae</taxon>
        <taxon>Kineobactrum</taxon>
    </lineage>
</organism>
<dbReference type="EMBL" id="CP048711">
    <property type="protein sequence ID" value="QIB65925.1"/>
    <property type="molecule type" value="Genomic_DNA"/>
</dbReference>
<name>A0A6C0U676_9GAMM</name>
<proteinExistence type="predicted"/>
<gene>
    <name evidence="1" type="ORF">G3T16_11340</name>
</gene>
<reference evidence="1 2" key="1">
    <citation type="submission" date="2020-02" db="EMBL/GenBank/DDBJ databases">
        <title>Genome sequencing for Kineobactrum sp. M2.</title>
        <authorList>
            <person name="Park S.-J."/>
        </authorList>
    </citation>
    <scope>NUCLEOTIDE SEQUENCE [LARGE SCALE GENOMIC DNA]</scope>
    <source>
        <strain evidence="1 2">M2</strain>
    </source>
</reference>
<dbReference type="CDD" id="cd22368">
    <property type="entry name" value="YaeQ-like"/>
    <property type="match status" value="1"/>
</dbReference>